<dbReference type="Gene3D" id="1.20.5.1930">
    <property type="match status" value="1"/>
</dbReference>
<keyword evidence="4" id="KW-0812">Transmembrane</keyword>
<keyword evidence="4" id="KW-0472">Membrane</keyword>
<dbReference type="InterPro" id="IPR011123">
    <property type="entry name" value="Y_Y_Y"/>
</dbReference>
<dbReference type="Gene3D" id="2.60.40.10">
    <property type="entry name" value="Immunoglobulins"/>
    <property type="match status" value="1"/>
</dbReference>
<keyword evidence="2" id="KW-0418">Kinase</keyword>
<dbReference type="GO" id="GO:0016020">
    <property type="term" value="C:membrane"/>
    <property type="evidence" value="ECO:0007669"/>
    <property type="project" value="InterPro"/>
</dbReference>
<dbReference type="OrthoDB" id="9809670at2"/>
<dbReference type="InterPro" id="IPR050482">
    <property type="entry name" value="Sensor_HK_TwoCompSys"/>
</dbReference>
<accession>A0A420VRY9</accession>
<proteinExistence type="predicted"/>
<dbReference type="RefSeq" id="WP_121126577.1">
    <property type="nucleotide sequence ID" value="NZ_RBWS01000022.1"/>
</dbReference>
<dbReference type="InterPro" id="IPR011712">
    <property type="entry name" value="Sig_transdc_His_kin_sub3_dim/P"/>
</dbReference>
<name>A0A420VRY9_9SPHI</name>
<comment type="caution">
    <text evidence="6">The sequence shown here is derived from an EMBL/GenBank/DDBJ whole genome shotgun (WGS) entry which is preliminary data.</text>
</comment>
<dbReference type="Proteomes" id="UP000282423">
    <property type="component" value="Unassembled WGS sequence"/>
</dbReference>
<keyword evidence="3" id="KW-0902">Two-component regulatory system</keyword>
<reference evidence="6 7" key="1">
    <citation type="submission" date="2018-10" db="EMBL/GenBank/DDBJ databases">
        <title>Sphingobacterium sp. M05W1-28.</title>
        <authorList>
            <person name="Cai H."/>
        </authorList>
    </citation>
    <scope>NUCLEOTIDE SEQUENCE [LARGE SCALE GENOMIC DNA]</scope>
    <source>
        <strain evidence="6 7">M05W1-28</strain>
    </source>
</reference>
<feature type="transmembrane region" description="Helical" evidence="4">
    <location>
        <begin position="771"/>
        <end position="791"/>
    </location>
</feature>
<evidence type="ECO:0000256" key="1">
    <source>
        <dbReference type="ARBA" id="ARBA00022679"/>
    </source>
</evidence>
<dbReference type="InterPro" id="IPR003594">
    <property type="entry name" value="HATPase_dom"/>
</dbReference>
<feature type="domain" description="Histidine kinase" evidence="5">
    <location>
        <begin position="809"/>
        <end position="999"/>
    </location>
</feature>
<dbReference type="EMBL" id="RBWS01000022">
    <property type="protein sequence ID" value="RKO69143.1"/>
    <property type="molecule type" value="Genomic_DNA"/>
</dbReference>
<dbReference type="SUPFAM" id="SSF63829">
    <property type="entry name" value="Calcium-dependent phosphotriesterase"/>
    <property type="match status" value="1"/>
</dbReference>
<dbReference type="Pfam" id="PF07494">
    <property type="entry name" value="Reg_prop"/>
    <property type="match status" value="2"/>
</dbReference>
<dbReference type="Gene3D" id="2.130.10.10">
    <property type="entry name" value="YVTN repeat-like/Quinoprotein amine dehydrogenase"/>
    <property type="match status" value="2"/>
</dbReference>
<dbReference type="CDD" id="cd16917">
    <property type="entry name" value="HATPase_UhpB-NarQ-NarX-like"/>
    <property type="match status" value="1"/>
</dbReference>
<organism evidence="6 7">
    <name type="scientific">Sphingobacterium puteale</name>
    <dbReference type="NCBI Taxonomy" id="2420510"/>
    <lineage>
        <taxon>Bacteria</taxon>
        <taxon>Pseudomonadati</taxon>
        <taxon>Bacteroidota</taxon>
        <taxon>Sphingobacteriia</taxon>
        <taxon>Sphingobacteriales</taxon>
        <taxon>Sphingobacteriaceae</taxon>
        <taxon>Sphingobacterium</taxon>
    </lineage>
</organism>
<dbReference type="Pfam" id="PF07495">
    <property type="entry name" value="Y_Y_Y"/>
    <property type="match status" value="1"/>
</dbReference>
<dbReference type="Pfam" id="PF07730">
    <property type="entry name" value="HisKA_3"/>
    <property type="match status" value="1"/>
</dbReference>
<protein>
    <recommendedName>
        <fullName evidence="5">Histidine kinase domain-containing protein</fullName>
    </recommendedName>
</protein>
<dbReference type="SUPFAM" id="SSF55874">
    <property type="entry name" value="ATPase domain of HSP90 chaperone/DNA topoisomerase II/histidine kinase"/>
    <property type="match status" value="1"/>
</dbReference>
<evidence type="ECO:0000313" key="7">
    <source>
        <dbReference type="Proteomes" id="UP000282423"/>
    </source>
</evidence>
<dbReference type="InterPro" id="IPR005467">
    <property type="entry name" value="His_kinase_dom"/>
</dbReference>
<dbReference type="Pfam" id="PF02518">
    <property type="entry name" value="HATPase_c"/>
    <property type="match status" value="1"/>
</dbReference>
<sequence>MKSNRFIRYLLAVLTLFPLLLTAKEISFSRITEGLASNFVSSVTQTEDGFIWVGTKNGLQRYDGMRFRRLLSLGLPGLPVDQLLIAQKSKSLLVRMEHKFFLLNTHTNKTQEIAIDKYSKDFQNYQIRLVQQGQHIFLILHGVDILLLNESKNKFESSKSIIDFPSNWEPTWLQYDQKGIFWISGKQGMGYFDTKKRSFFTNSNLSSLKNINRFFIDSKSRFYIHTKIRHSNGQIYLADANFQRKKIIPSAPNSDSNYHDFYDCFEYDHTVWTYGVDIFNLFDEDKKEFIQFYDRKNMDYGIQITTVSQVFKDRDNNLWVATDNGLYIMSVIGDHVRNIVTSTIFHKAAITALTSFGSDRILVSSWGEKLTAFKYDTALHINHEPAINSLIYKGQPPQDGSFRHIWAMEYDPKRGNIWVGCKDGRLIIFNTKTKKSQFLVPKVFEGQSIRHITIDNGGQLWFGTDNGKIVRTSNSGFALLADLKSAISCIRPGEGNKIWIGTRGSGVFELDGGSGKILKNYKSGNHGLSTSKIQDIEFIGNRFLAIAGYSGLDILNLSNGHIMQYNINNGLPQNMITALVTDNEGLLWMSTTAGICRFDPNKKEFHSFNKQHGLINTSNIVNLPMRGIKLESGKIAFSSDKVILIFDPSKFNNSNSAPKKLHITDFKLFDNYLSVDSLIKVGGVTLENWQNYFSIFYSPLSYNDRDNLKYYYRLEGSENSWILSDPRLGVRVAALSPGKYVFMIRSENQEGKFSAITRLPITIKPAFYQTWWFFSMIILLILLGIFILHRYRLRRLLEVHRLREKVARDLHDDVGSTLTSIHILSEVAKKDLSDEYHVVQSYLDRIGANSSQMMQAMDDIVWSIKPDNDLLQKIAARMREHAALILDPLKIQYIFKADDSIRNIKLDMEQRRNLFLIYKEALNNISKYAEATLVDIHIGAAASHIELIIKDNGKGFDSNKQQSGNGLFNMNQRSEALGAELKISSSTGVGTSISLIMKI</sequence>
<gene>
    <name evidence="6" type="ORF">D7322_23190</name>
</gene>
<dbReference type="PROSITE" id="PS50109">
    <property type="entry name" value="HIS_KIN"/>
    <property type="match status" value="1"/>
</dbReference>
<dbReference type="Gene3D" id="3.30.565.10">
    <property type="entry name" value="Histidine kinase-like ATPase, C-terminal domain"/>
    <property type="match status" value="1"/>
</dbReference>
<dbReference type="InterPro" id="IPR036890">
    <property type="entry name" value="HATPase_C_sf"/>
</dbReference>
<dbReference type="InterPro" id="IPR011047">
    <property type="entry name" value="Quinoprotein_ADH-like_sf"/>
</dbReference>
<dbReference type="GO" id="GO:0000155">
    <property type="term" value="F:phosphorelay sensor kinase activity"/>
    <property type="evidence" value="ECO:0007669"/>
    <property type="project" value="InterPro"/>
</dbReference>
<keyword evidence="1" id="KW-0808">Transferase</keyword>
<dbReference type="InterPro" id="IPR015943">
    <property type="entry name" value="WD40/YVTN_repeat-like_dom_sf"/>
</dbReference>
<evidence type="ECO:0000256" key="2">
    <source>
        <dbReference type="ARBA" id="ARBA00022777"/>
    </source>
</evidence>
<dbReference type="SUPFAM" id="SSF50998">
    <property type="entry name" value="Quinoprotein alcohol dehydrogenase-like"/>
    <property type="match status" value="1"/>
</dbReference>
<keyword evidence="7" id="KW-1185">Reference proteome</keyword>
<evidence type="ECO:0000313" key="6">
    <source>
        <dbReference type="EMBL" id="RKO69143.1"/>
    </source>
</evidence>
<dbReference type="AlphaFoldDB" id="A0A420VRY9"/>
<dbReference type="GO" id="GO:0046983">
    <property type="term" value="F:protein dimerization activity"/>
    <property type="evidence" value="ECO:0007669"/>
    <property type="project" value="InterPro"/>
</dbReference>
<dbReference type="PANTHER" id="PTHR24421">
    <property type="entry name" value="NITRATE/NITRITE SENSOR PROTEIN NARX-RELATED"/>
    <property type="match status" value="1"/>
</dbReference>
<evidence type="ECO:0000256" key="4">
    <source>
        <dbReference type="SAM" id="Phobius"/>
    </source>
</evidence>
<dbReference type="InterPro" id="IPR013783">
    <property type="entry name" value="Ig-like_fold"/>
</dbReference>
<dbReference type="InterPro" id="IPR011110">
    <property type="entry name" value="Reg_prop"/>
</dbReference>
<keyword evidence="4" id="KW-1133">Transmembrane helix</keyword>
<evidence type="ECO:0000259" key="5">
    <source>
        <dbReference type="PROSITE" id="PS50109"/>
    </source>
</evidence>
<evidence type="ECO:0000256" key="3">
    <source>
        <dbReference type="ARBA" id="ARBA00023012"/>
    </source>
</evidence>